<proteinExistence type="predicted"/>
<accession>A0AAV4PHR7</accession>
<evidence type="ECO:0000313" key="2">
    <source>
        <dbReference type="Proteomes" id="UP001054945"/>
    </source>
</evidence>
<dbReference type="Proteomes" id="UP001054945">
    <property type="component" value="Unassembled WGS sequence"/>
</dbReference>
<sequence>MFDAEMHSKGLALSIVVGVVVGCSHNSRLSSAIPALSLPACSSEQGQQSIRQAEWNSAQGEKGTTCRAISRIAGDVGWKKGWGGRFFRRPSVNFLKS</sequence>
<gene>
    <name evidence="1" type="ORF">CEXT_773591</name>
</gene>
<dbReference type="AlphaFoldDB" id="A0AAV4PHR7"/>
<protein>
    <recommendedName>
        <fullName evidence="3">Secreted protein</fullName>
    </recommendedName>
</protein>
<organism evidence="1 2">
    <name type="scientific">Caerostris extrusa</name>
    <name type="common">Bark spider</name>
    <name type="synonym">Caerostris bankana</name>
    <dbReference type="NCBI Taxonomy" id="172846"/>
    <lineage>
        <taxon>Eukaryota</taxon>
        <taxon>Metazoa</taxon>
        <taxon>Ecdysozoa</taxon>
        <taxon>Arthropoda</taxon>
        <taxon>Chelicerata</taxon>
        <taxon>Arachnida</taxon>
        <taxon>Araneae</taxon>
        <taxon>Araneomorphae</taxon>
        <taxon>Entelegynae</taxon>
        <taxon>Araneoidea</taxon>
        <taxon>Araneidae</taxon>
        <taxon>Caerostris</taxon>
    </lineage>
</organism>
<reference evidence="1 2" key="1">
    <citation type="submission" date="2021-06" db="EMBL/GenBank/DDBJ databases">
        <title>Caerostris extrusa draft genome.</title>
        <authorList>
            <person name="Kono N."/>
            <person name="Arakawa K."/>
        </authorList>
    </citation>
    <scope>NUCLEOTIDE SEQUENCE [LARGE SCALE GENOMIC DNA]</scope>
</reference>
<dbReference type="EMBL" id="BPLR01004487">
    <property type="protein sequence ID" value="GIX95276.1"/>
    <property type="molecule type" value="Genomic_DNA"/>
</dbReference>
<name>A0AAV4PHR7_CAEEX</name>
<evidence type="ECO:0008006" key="3">
    <source>
        <dbReference type="Google" id="ProtNLM"/>
    </source>
</evidence>
<comment type="caution">
    <text evidence="1">The sequence shown here is derived from an EMBL/GenBank/DDBJ whole genome shotgun (WGS) entry which is preliminary data.</text>
</comment>
<keyword evidence="2" id="KW-1185">Reference proteome</keyword>
<evidence type="ECO:0000313" key="1">
    <source>
        <dbReference type="EMBL" id="GIX95276.1"/>
    </source>
</evidence>